<evidence type="ECO:0000313" key="4">
    <source>
        <dbReference type="EMBL" id="OAB78241.1"/>
    </source>
</evidence>
<evidence type="ECO:0000256" key="1">
    <source>
        <dbReference type="ARBA" id="ARBA00022729"/>
    </source>
</evidence>
<evidence type="ECO:0000259" key="3">
    <source>
        <dbReference type="Pfam" id="PF13505"/>
    </source>
</evidence>
<dbReference type="InterPro" id="IPR011250">
    <property type="entry name" value="OMP/PagP_B-barrel"/>
</dbReference>
<evidence type="ECO:0000256" key="2">
    <source>
        <dbReference type="SAM" id="SignalP"/>
    </source>
</evidence>
<protein>
    <recommendedName>
        <fullName evidence="3">Outer membrane protein beta-barrel domain-containing protein</fullName>
    </recommendedName>
</protein>
<dbReference type="EMBL" id="LRXL01000045">
    <property type="protein sequence ID" value="OAB78241.1"/>
    <property type="molecule type" value="Genomic_DNA"/>
</dbReference>
<keyword evidence="5" id="KW-1185">Reference proteome</keyword>
<reference evidence="4 5" key="1">
    <citation type="submission" date="2016-02" db="EMBL/GenBank/DDBJ databases">
        <title>Ulvibacter sp. LPB0005, isolated from Thais luteostoma.</title>
        <authorList>
            <person name="Shin S.-K."/>
            <person name="Yi H."/>
        </authorList>
    </citation>
    <scope>NUCLEOTIDE SEQUENCE [LARGE SCALE GENOMIC DNA]</scope>
    <source>
        <strain evidence="4 5">LPB0005</strain>
    </source>
</reference>
<organism evidence="4 5">
    <name type="scientific">Cochleicola gelatinilyticus</name>
    <dbReference type="NCBI Taxonomy" id="1763537"/>
    <lineage>
        <taxon>Bacteria</taxon>
        <taxon>Pseudomonadati</taxon>
        <taxon>Bacteroidota</taxon>
        <taxon>Flavobacteriia</taxon>
        <taxon>Flavobacteriales</taxon>
        <taxon>Flavobacteriaceae</taxon>
        <taxon>Cochleicola</taxon>
    </lineage>
</organism>
<dbReference type="Pfam" id="PF13505">
    <property type="entry name" value="OMP_b-brl"/>
    <property type="match status" value="1"/>
</dbReference>
<dbReference type="Gene3D" id="2.40.160.20">
    <property type="match status" value="1"/>
</dbReference>
<evidence type="ECO:0000313" key="5">
    <source>
        <dbReference type="Proteomes" id="UP000077013"/>
    </source>
</evidence>
<name>A0A167H5M7_9FLAO</name>
<comment type="caution">
    <text evidence="4">The sequence shown here is derived from an EMBL/GenBank/DDBJ whole genome shotgun (WGS) entry which is preliminary data.</text>
</comment>
<gene>
    <name evidence="4" type="ORF">ULVI_12250</name>
</gene>
<feature type="chain" id="PRO_5007887349" description="Outer membrane protein beta-barrel domain-containing protein" evidence="2">
    <location>
        <begin position="41"/>
        <end position="215"/>
    </location>
</feature>
<dbReference type="InterPro" id="IPR027385">
    <property type="entry name" value="Beta-barrel_OMP"/>
</dbReference>
<dbReference type="Proteomes" id="UP000077013">
    <property type="component" value="Unassembled WGS sequence"/>
</dbReference>
<dbReference type="AlphaFoldDB" id="A0A167H5M7"/>
<dbReference type="STRING" id="1763537.ULVI_12250"/>
<accession>A0A167H5M7</accession>
<feature type="domain" description="Outer membrane protein beta-barrel" evidence="3">
    <location>
        <begin position="29"/>
        <end position="215"/>
    </location>
</feature>
<sequence>MYIYKKNLFLKPQIFNNNLLMKKILFATLVASFAFFNVNAQDETSYGFTEGDVYVSGSAAYNTQKVFEDKTSFFSFMPRVGFFLSDNVVLGGQVGYGFSKSESNDIDIQKINRFNVGAFGRYYNKPANQFSLFGQLSVDYLSAKDDLADISYNGFNITIAPGLSYFVSEHFALEATLGLLSFETQKDDTDDAEAVNSINSGLNFNDIGIGVVYKF</sequence>
<dbReference type="SUPFAM" id="SSF56925">
    <property type="entry name" value="OMPA-like"/>
    <property type="match status" value="1"/>
</dbReference>
<keyword evidence="1 2" id="KW-0732">Signal</keyword>
<proteinExistence type="predicted"/>
<feature type="signal peptide" evidence="2">
    <location>
        <begin position="1"/>
        <end position="40"/>
    </location>
</feature>